<feature type="compositionally biased region" description="Acidic residues" evidence="5">
    <location>
        <begin position="7"/>
        <end position="16"/>
    </location>
</feature>
<feature type="region of interest" description="Disordered" evidence="5">
    <location>
        <begin position="1"/>
        <end position="38"/>
    </location>
</feature>
<dbReference type="Pfam" id="PF00520">
    <property type="entry name" value="Ion_trans"/>
    <property type="match status" value="1"/>
</dbReference>
<feature type="transmembrane region" description="Helical" evidence="6">
    <location>
        <begin position="93"/>
        <end position="111"/>
    </location>
</feature>
<evidence type="ECO:0000256" key="1">
    <source>
        <dbReference type="ARBA" id="ARBA00004141"/>
    </source>
</evidence>
<feature type="compositionally biased region" description="Acidic residues" evidence="5">
    <location>
        <begin position="269"/>
        <end position="279"/>
    </location>
</feature>
<organism evidence="8">
    <name type="scientific">Kwoniella pini CBS 10737</name>
    <dbReference type="NCBI Taxonomy" id="1296096"/>
    <lineage>
        <taxon>Eukaryota</taxon>
        <taxon>Fungi</taxon>
        <taxon>Dikarya</taxon>
        <taxon>Basidiomycota</taxon>
        <taxon>Agaricomycotina</taxon>
        <taxon>Tremellomycetes</taxon>
        <taxon>Tremellales</taxon>
        <taxon>Cryptococcaceae</taxon>
        <taxon>Kwoniella</taxon>
    </lineage>
</organism>
<reference evidence="9" key="4">
    <citation type="submission" date="2024-02" db="EMBL/GenBank/DDBJ databases">
        <title>Comparative genomics of Cryptococcus and Kwoniella reveals pathogenesis evolution and contrasting modes of karyotype evolution via chromosome fusion or intercentromeric recombination.</title>
        <authorList>
            <person name="Coelho M.A."/>
            <person name="David-Palma M."/>
            <person name="Shea T."/>
            <person name="Bowers K."/>
            <person name="McGinley-Smith S."/>
            <person name="Mohammad A.W."/>
            <person name="Gnirke A."/>
            <person name="Yurkov A.M."/>
            <person name="Nowrousian M."/>
            <person name="Sun S."/>
            <person name="Cuomo C.A."/>
            <person name="Heitman J."/>
        </authorList>
    </citation>
    <scope>NUCLEOTIDE SEQUENCE</scope>
    <source>
        <strain evidence="9">CBS 10737</strain>
    </source>
</reference>
<dbReference type="EMBL" id="CP144519">
    <property type="protein sequence ID" value="WWC67111.1"/>
    <property type="molecule type" value="Genomic_DNA"/>
</dbReference>
<proteinExistence type="predicted"/>
<reference evidence="8" key="3">
    <citation type="submission" date="2016-07" db="EMBL/GenBank/DDBJ databases">
        <title>Evolution of pathogenesis and genome organization in the Tremellales.</title>
        <authorList>
            <person name="Cuomo C."/>
            <person name="Litvintseva A."/>
            <person name="Heitman J."/>
            <person name="Chen Y."/>
            <person name="Sun S."/>
            <person name="Springer D."/>
            <person name="Dromer F."/>
            <person name="Young S."/>
            <person name="Zeng Q."/>
            <person name="Chapman S."/>
            <person name="Gujja S."/>
            <person name="Saif S."/>
            <person name="Birren B."/>
        </authorList>
    </citation>
    <scope>NUCLEOTIDE SEQUENCE</scope>
    <source>
        <strain evidence="8">CBS 10737</strain>
    </source>
</reference>
<evidence type="ECO:0000313" key="8">
    <source>
        <dbReference type="EMBL" id="OCF53007.1"/>
    </source>
</evidence>
<dbReference type="PANTHER" id="PTHR38483">
    <property type="entry name" value="CHROMOSOME 1, WHOLE GENOME SHOTGUN SEQUENCE"/>
    <property type="match status" value="1"/>
</dbReference>
<dbReference type="AlphaFoldDB" id="A0A1B9IC55"/>
<evidence type="ECO:0000256" key="2">
    <source>
        <dbReference type="ARBA" id="ARBA00022692"/>
    </source>
</evidence>
<dbReference type="STRING" id="1296096.A0A1B9IC55"/>
<keyword evidence="4 6" id="KW-0472">Membrane</keyword>
<dbReference type="GO" id="GO:0005216">
    <property type="term" value="F:monoatomic ion channel activity"/>
    <property type="evidence" value="ECO:0007669"/>
    <property type="project" value="InterPro"/>
</dbReference>
<evidence type="ECO:0000256" key="4">
    <source>
        <dbReference type="ARBA" id="ARBA00023136"/>
    </source>
</evidence>
<dbReference type="SUPFAM" id="SSF81324">
    <property type="entry name" value="Voltage-gated potassium channels"/>
    <property type="match status" value="1"/>
</dbReference>
<keyword evidence="3 6" id="KW-1133">Transmembrane helix</keyword>
<feature type="transmembrane region" description="Helical" evidence="6">
    <location>
        <begin position="64"/>
        <end position="87"/>
    </location>
</feature>
<feature type="domain" description="Ion transport" evidence="7">
    <location>
        <begin position="65"/>
        <end position="181"/>
    </location>
</feature>
<dbReference type="OrthoDB" id="429183at2759"/>
<comment type="subcellular location">
    <subcellularLocation>
        <location evidence="1">Membrane</location>
        <topology evidence="1">Multi-pass membrane protein</topology>
    </subcellularLocation>
</comment>
<dbReference type="InterPro" id="IPR027359">
    <property type="entry name" value="Volt_channel_dom_sf"/>
</dbReference>
<dbReference type="Gene3D" id="1.20.120.350">
    <property type="entry name" value="Voltage-gated potassium channels. Chain C"/>
    <property type="match status" value="1"/>
</dbReference>
<evidence type="ECO:0000256" key="5">
    <source>
        <dbReference type="SAM" id="MobiDB-lite"/>
    </source>
</evidence>
<feature type="compositionally biased region" description="Low complexity" evidence="5">
    <location>
        <begin position="20"/>
        <end position="34"/>
    </location>
</feature>
<evidence type="ECO:0000256" key="6">
    <source>
        <dbReference type="SAM" id="Phobius"/>
    </source>
</evidence>
<dbReference type="GeneID" id="30168677"/>
<feature type="compositionally biased region" description="Low complexity" evidence="5">
    <location>
        <begin position="225"/>
        <end position="240"/>
    </location>
</feature>
<keyword evidence="2 6" id="KW-0812">Transmembrane</keyword>
<reference evidence="9" key="2">
    <citation type="submission" date="2013-07" db="EMBL/GenBank/DDBJ databases">
        <authorList>
            <consortium name="The Broad Institute Genome Sequencing Platform"/>
            <person name="Cuomo C."/>
            <person name="Litvintseva A."/>
            <person name="Chen Y."/>
            <person name="Heitman J."/>
            <person name="Sun S."/>
            <person name="Springer D."/>
            <person name="Dromer F."/>
            <person name="Young S.K."/>
            <person name="Zeng Q."/>
            <person name="Gargeya S."/>
            <person name="Fitzgerald M."/>
            <person name="Abouelleil A."/>
            <person name="Alvarado L."/>
            <person name="Berlin A.M."/>
            <person name="Chapman S.B."/>
            <person name="Dewar J."/>
            <person name="Goldberg J."/>
            <person name="Griggs A."/>
            <person name="Gujja S."/>
            <person name="Hansen M."/>
            <person name="Howarth C."/>
            <person name="Imamovic A."/>
            <person name="Larimer J."/>
            <person name="McCowan C."/>
            <person name="Murphy C."/>
            <person name="Pearson M."/>
            <person name="Priest M."/>
            <person name="Roberts A."/>
            <person name="Saif S."/>
            <person name="Shea T."/>
            <person name="Sykes S."/>
            <person name="Wortman J."/>
            <person name="Nusbaum C."/>
            <person name="Birren B."/>
        </authorList>
    </citation>
    <scope>NUCLEOTIDE SEQUENCE</scope>
    <source>
        <strain evidence="9">CBS 10737</strain>
    </source>
</reference>
<protein>
    <recommendedName>
        <fullName evidence="7">Ion transport domain-containing protein</fullName>
    </recommendedName>
</protein>
<dbReference type="EMBL" id="KI894007">
    <property type="protein sequence ID" value="OCF53007.1"/>
    <property type="molecule type" value="Genomic_DNA"/>
</dbReference>
<reference evidence="8" key="1">
    <citation type="submission" date="2013-07" db="EMBL/GenBank/DDBJ databases">
        <title>The Genome Sequence of Cryptococcus pinus CBS10737.</title>
        <authorList>
            <consortium name="The Broad Institute Genome Sequencing Platform"/>
            <person name="Cuomo C."/>
            <person name="Litvintseva A."/>
            <person name="Chen Y."/>
            <person name="Heitman J."/>
            <person name="Sun S."/>
            <person name="Springer D."/>
            <person name="Dromer F."/>
            <person name="Young S.K."/>
            <person name="Zeng Q."/>
            <person name="Gargeya S."/>
            <person name="Fitzgerald M."/>
            <person name="Abouelleil A."/>
            <person name="Alvarado L."/>
            <person name="Berlin A.M."/>
            <person name="Chapman S.B."/>
            <person name="Dewar J."/>
            <person name="Goldberg J."/>
            <person name="Griggs A."/>
            <person name="Gujja S."/>
            <person name="Hansen M."/>
            <person name="Howarth C."/>
            <person name="Imamovic A."/>
            <person name="Larimer J."/>
            <person name="McCowan C."/>
            <person name="Murphy C."/>
            <person name="Pearson M."/>
            <person name="Priest M."/>
            <person name="Roberts A."/>
            <person name="Saif S."/>
            <person name="Shea T."/>
            <person name="Sykes S."/>
            <person name="Wortman J."/>
            <person name="Nusbaum C."/>
            <person name="Birren B."/>
        </authorList>
    </citation>
    <scope>NUCLEOTIDE SEQUENCE [LARGE SCALE GENOMIC DNA]</scope>
    <source>
        <strain evidence="8">CBS 10737</strain>
    </source>
</reference>
<accession>A0A1B9IC55</accession>
<gene>
    <name evidence="8" type="ORF">I206_00308</name>
    <name evidence="9" type="ORF">I206_101018</name>
</gene>
<keyword evidence="10" id="KW-1185">Reference proteome</keyword>
<dbReference type="RefSeq" id="XP_019014226.1">
    <property type="nucleotide sequence ID" value="XM_019152088.1"/>
</dbReference>
<dbReference type="Proteomes" id="UP000094020">
    <property type="component" value="Chromosome 1"/>
</dbReference>
<dbReference type="InterPro" id="IPR005821">
    <property type="entry name" value="Ion_trans_dom"/>
</dbReference>
<dbReference type="GO" id="GO:0016020">
    <property type="term" value="C:membrane"/>
    <property type="evidence" value="ECO:0007669"/>
    <property type="project" value="UniProtKB-SubCell"/>
</dbReference>
<evidence type="ECO:0000256" key="3">
    <source>
        <dbReference type="ARBA" id="ARBA00022989"/>
    </source>
</evidence>
<dbReference type="PANTHER" id="PTHR38483:SF1">
    <property type="entry name" value="ION TRANSPORT DOMAIN-CONTAINING PROTEIN"/>
    <property type="match status" value="1"/>
</dbReference>
<evidence type="ECO:0000313" key="10">
    <source>
        <dbReference type="Proteomes" id="UP000094020"/>
    </source>
</evidence>
<feature type="region of interest" description="Disordered" evidence="5">
    <location>
        <begin position="225"/>
        <end position="279"/>
    </location>
</feature>
<sequence>MSREEEITAEDFEFDEETHNSSNLLNGQNQTNGNMPSTRSQYHLPASEQLRGVANRIIFSRYYIIFYGAMMGLSFATLIISLIATHGNKCPPAVWHILEVVINVLMVLEVGTRWIAYGKKYPLTLLNIIDIILVLFCTVTLILVFKNPCGQGTRSEELLDTFLLIIRNTVQFLRLGSILRRSGHSLLNPPKPIDLSQAGQASLALNLELDDDEEVAAERQLNNNSRTLRGTGSSNSSGGRYQRLNQDVEDEEERVGLNVKNNSGRENLTNEDEDLWDRL</sequence>
<evidence type="ECO:0000313" key="9">
    <source>
        <dbReference type="EMBL" id="WWC67111.1"/>
    </source>
</evidence>
<feature type="transmembrane region" description="Helical" evidence="6">
    <location>
        <begin position="123"/>
        <end position="145"/>
    </location>
</feature>
<name>A0A1B9IC55_9TREE</name>
<evidence type="ECO:0000259" key="7">
    <source>
        <dbReference type="Pfam" id="PF00520"/>
    </source>
</evidence>
<dbReference type="KEGG" id="kpin:30168677"/>